<dbReference type="EMBL" id="JANPWB010000011">
    <property type="protein sequence ID" value="KAJ1122837.1"/>
    <property type="molecule type" value="Genomic_DNA"/>
</dbReference>
<protein>
    <submittedName>
        <fullName evidence="2">Uncharacterized protein</fullName>
    </submittedName>
</protein>
<keyword evidence="3" id="KW-1185">Reference proteome</keyword>
<proteinExistence type="predicted"/>
<gene>
    <name evidence="2" type="ORF">NDU88_001310</name>
</gene>
<evidence type="ECO:0000256" key="1">
    <source>
        <dbReference type="SAM" id="MobiDB-lite"/>
    </source>
</evidence>
<evidence type="ECO:0000313" key="3">
    <source>
        <dbReference type="Proteomes" id="UP001066276"/>
    </source>
</evidence>
<dbReference type="AlphaFoldDB" id="A0AAV7P6F3"/>
<feature type="region of interest" description="Disordered" evidence="1">
    <location>
        <begin position="71"/>
        <end position="96"/>
    </location>
</feature>
<organism evidence="2 3">
    <name type="scientific">Pleurodeles waltl</name>
    <name type="common">Iberian ribbed newt</name>
    <dbReference type="NCBI Taxonomy" id="8319"/>
    <lineage>
        <taxon>Eukaryota</taxon>
        <taxon>Metazoa</taxon>
        <taxon>Chordata</taxon>
        <taxon>Craniata</taxon>
        <taxon>Vertebrata</taxon>
        <taxon>Euteleostomi</taxon>
        <taxon>Amphibia</taxon>
        <taxon>Batrachia</taxon>
        <taxon>Caudata</taxon>
        <taxon>Salamandroidea</taxon>
        <taxon>Salamandridae</taxon>
        <taxon>Pleurodelinae</taxon>
        <taxon>Pleurodeles</taxon>
    </lineage>
</organism>
<comment type="caution">
    <text evidence="2">The sequence shown here is derived from an EMBL/GenBank/DDBJ whole genome shotgun (WGS) entry which is preliminary data.</text>
</comment>
<reference evidence="2" key="1">
    <citation type="journal article" date="2022" name="bioRxiv">
        <title>Sequencing and chromosome-scale assembly of the giantPleurodeles waltlgenome.</title>
        <authorList>
            <person name="Brown T."/>
            <person name="Elewa A."/>
            <person name="Iarovenko S."/>
            <person name="Subramanian E."/>
            <person name="Araus A.J."/>
            <person name="Petzold A."/>
            <person name="Susuki M."/>
            <person name="Suzuki K.-i.T."/>
            <person name="Hayashi T."/>
            <person name="Toyoda A."/>
            <person name="Oliveira C."/>
            <person name="Osipova E."/>
            <person name="Leigh N.D."/>
            <person name="Simon A."/>
            <person name="Yun M.H."/>
        </authorList>
    </citation>
    <scope>NUCLEOTIDE SEQUENCE</scope>
    <source>
        <strain evidence="2">20211129_DDA</strain>
        <tissue evidence="2">Liver</tissue>
    </source>
</reference>
<evidence type="ECO:0000313" key="2">
    <source>
        <dbReference type="EMBL" id="KAJ1122837.1"/>
    </source>
</evidence>
<name>A0AAV7P6F3_PLEWA</name>
<accession>A0AAV7P6F3</accession>
<sequence>MGKIEKINSGKGRGQCAERNRAEGGTVTATTDRETRAVVTGARRPWHEKHGLSRQEPGDRGTRITVCRNRSEGTGTFRYPKERGGTKFASVRPWPT</sequence>
<feature type="region of interest" description="Disordered" evidence="1">
    <location>
        <begin position="1"/>
        <end position="32"/>
    </location>
</feature>
<dbReference type="Proteomes" id="UP001066276">
    <property type="component" value="Chromosome 7"/>
</dbReference>